<evidence type="ECO:0000313" key="2">
    <source>
        <dbReference type="Proteomes" id="UP000276133"/>
    </source>
</evidence>
<gene>
    <name evidence="1" type="ORF">BpHYR1_020401</name>
</gene>
<name>A0A3M7R7F9_BRAPC</name>
<sequence>MNKHRINLFAIRLTQSTYEEILSFESMYTYLGKVRKRYILILIENTKNLVKIGLNLSKDG</sequence>
<proteinExistence type="predicted"/>
<dbReference type="Proteomes" id="UP000276133">
    <property type="component" value="Unassembled WGS sequence"/>
</dbReference>
<reference evidence="1 2" key="1">
    <citation type="journal article" date="2018" name="Sci. Rep.">
        <title>Genomic signatures of local adaptation to the degree of environmental predictability in rotifers.</title>
        <authorList>
            <person name="Franch-Gras L."/>
            <person name="Hahn C."/>
            <person name="Garcia-Roger E.M."/>
            <person name="Carmona M.J."/>
            <person name="Serra M."/>
            <person name="Gomez A."/>
        </authorList>
    </citation>
    <scope>NUCLEOTIDE SEQUENCE [LARGE SCALE GENOMIC DNA]</scope>
    <source>
        <strain evidence="1">HYR1</strain>
    </source>
</reference>
<dbReference type="EMBL" id="REGN01004092">
    <property type="protein sequence ID" value="RNA19165.1"/>
    <property type="molecule type" value="Genomic_DNA"/>
</dbReference>
<organism evidence="1 2">
    <name type="scientific">Brachionus plicatilis</name>
    <name type="common">Marine rotifer</name>
    <name type="synonym">Brachionus muelleri</name>
    <dbReference type="NCBI Taxonomy" id="10195"/>
    <lineage>
        <taxon>Eukaryota</taxon>
        <taxon>Metazoa</taxon>
        <taxon>Spiralia</taxon>
        <taxon>Gnathifera</taxon>
        <taxon>Rotifera</taxon>
        <taxon>Eurotatoria</taxon>
        <taxon>Monogononta</taxon>
        <taxon>Pseudotrocha</taxon>
        <taxon>Ploima</taxon>
        <taxon>Brachionidae</taxon>
        <taxon>Brachionus</taxon>
    </lineage>
</organism>
<comment type="caution">
    <text evidence="1">The sequence shown here is derived from an EMBL/GenBank/DDBJ whole genome shotgun (WGS) entry which is preliminary data.</text>
</comment>
<accession>A0A3M7R7F9</accession>
<protein>
    <submittedName>
        <fullName evidence="1">Uncharacterized protein</fullName>
    </submittedName>
</protein>
<evidence type="ECO:0000313" key="1">
    <source>
        <dbReference type="EMBL" id="RNA19165.1"/>
    </source>
</evidence>
<dbReference type="AlphaFoldDB" id="A0A3M7R7F9"/>
<keyword evidence="2" id="KW-1185">Reference proteome</keyword>